<dbReference type="Proteomes" id="UP000249819">
    <property type="component" value="Unassembled WGS sequence"/>
</dbReference>
<feature type="domain" description="FHA" evidence="1">
    <location>
        <begin position="69"/>
        <end position="113"/>
    </location>
</feature>
<dbReference type="Gene3D" id="2.60.200.20">
    <property type="match status" value="1"/>
</dbReference>
<dbReference type="AlphaFoldDB" id="A0A327VLF5"/>
<evidence type="ECO:0000313" key="2">
    <source>
        <dbReference type="EMBL" id="RAJ75614.1"/>
    </source>
</evidence>
<dbReference type="InterPro" id="IPR000253">
    <property type="entry name" value="FHA_dom"/>
</dbReference>
<dbReference type="Pfam" id="PF00498">
    <property type="entry name" value="FHA"/>
    <property type="match status" value="1"/>
</dbReference>
<reference evidence="2 3" key="1">
    <citation type="submission" date="2018-06" db="EMBL/GenBank/DDBJ databases">
        <title>Genomic Encyclopedia of Archaeal and Bacterial Type Strains, Phase II (KMG-II): from individual species to whole genera.</title>
        <authorList>
            <person name="Goeker M."/>
        </authorList>
    </citation>
    <scope>NUCLEOTIDE SEQUENCE [LARGE SCALE GENOMIC DNA]</scope>
    <source>
        <strain evidence="2 3">DSM 29821</strain>
    </source>
</reference>
<comment type="caution">
    <text evidence="2">The sequence shown here is derived from an EMBL/GenBank/DDBJ whole genome shotgun (WGS) entry which is preliminary data.</text>
</comment>
<dbReference type="OrthoDB" id="949044at2"/>
<sequence length="147" mass="16303">MNNHLKIVCPQCQQDNTFSSPSNKPVACSNCGAPLPADAPVIALKAPIGIRLLEISSQRTFEIKFFHTAFLGRQEIGQNFFQDNTISRRHCMVKISKDQYWVVDVGSTHGTFLIVNGETINCKESVLLADNSILVLGEAGYKINIMY</sequence>
<dbReference type="PROSITE" id="PS50006">
    <property type="entry name" value="FHA_DOMAIN"/>
    <property type="match status" value="1"/>
</dbReference>
<dbReference type="InterPro" id="IPR008984">
    <property type="entry name" value="SMAD_FHA_dom_sf"/>
</dbReference>
<protein>
    <submittedName>
        <fullName evidence="2">FHA domain-containing protein</fullName>
    </submittedName>
</protein>
<keyword evidence="3" id="KW-1185">Reference proteome</keyword>
<dbReference type="SUPFAM" id="SSF49879">
    <property type="entry name" value="SMAD/FHA domain"/>
    <property type="match status" value="1"/>
</dbReference>
<proteinExistence type="predicted"/>
<evidence type="ECO:0000313" key="3">
    <source>
        <dbReference type="Proteomes" id="UP000249819"/>
    </source>
</evidence>
<evidence type="ECO:0000259" key="1">
    <source>
        <dbReference type="PROSITE" id="PS50006"/>
    </source>
</evidence>
<name>A0A327VLF5_9BACT</name>
<dbReference type="RefSeq" id="WP_111594766.1">
    <property type="nucleotide sequence ID" value="NZ_QLMA01000009.1"/>
</dbReference>
<organism evidence="2 3">
    <name type="scientific">Chitinophaga dinghuensis</name>
    <dbReference type="NCBI Taxonomy" id="1539050"/>
    <lineage>
        <taxon>Bacteria</taxon>
        <taxon>Pseudomonadati</taxon>
        <taxon>Bacteroidota</taxon>
        <taxon>Chitinophagia</taxon>
        <taxon>Chitinophagales</taxon>
        <taxon>Chitinophagaceae</taxon>
        <taxon>Chitinophaga</taxon>
    </lineage>
</organism>
<dbReference type="CDD" id="cd00060">
    <property type="entry name" value="FHA"/>
    <property type="match status" value="1"/>
</dbReference>
<gene>
    <name evidence="2" type="ORF">CLV59_109228</name>
</gene>
<dbReference type="EMBL" id="QLMA01000009">
    <property type="protein sequence ID" value="RAJ75614.1"/>
    <property type="molecule type" value="Genomic_DNA"/>
</dbReference>
<accession>A0A327VLF5</accession>